<reference evidence="1 2" key="1">
    <citation type="journal article" date="2019" name="Int. J. Syst. Evol. Microbiol.">
        <title>Rufibacter sediminis sp. nov., isolated from freshwater lake sediment.</title>
        <authorList>
            <person name="Qu J.H."/>
            <person name="Zhang L.J."/>
            <person name="Fu Y.H."/>
            <person name="Li H.F."/>
        </authorList>
    </citation>
    <scope>NUCLEOTIDE SEQUENCE [LARGE SCALE GENOMIC DNA]</scope>
    <source>
        <strain evidence="1 2">H-1</strain>
    </source>
</reference>
<gene>
    <name evidence="1" type="ORF">H7U12_04885</name>
</gene>
<dbReference type="Proteomes" id="UP000659698">
    <property type="component" value="Unassembled WGS sequence"/>
</dbReference>
<sequence>MARGSKVVVSRERFRWFLELGCPPLLGQPDTLFQPDSVKLYPTGFEKVFTAFVMAEILFHPEGAIYNRLKLYSS</sequence>
<keyword evidence="2" id="KW-1185">Reference proteome</keyword>
<accession>A0ABR6VQ50</accession>
<dbReference type="EMBL" id="JACOAF010000011">
    <property type="protein sequence ID" value="MBC3539004.1"/>
    <property type="molecule type" value="Genomic_DNA"/>
</dbReference>
<dbReference type="RefSeq" id="WP_186633813.1">
    <property type="nucleotide sequence ID" value="NZ_JACOAF010000011.1"/>
</dbReference>
<name>A0ABR6VQ50_9BACT</name>
<proteinExistence type="predicted"/>
<protein>
    <submittedName>
        <fullName evidence="1">Uncharacterized protein</fullName>
    </submittedName>
</protein>
<comment type="caution">
    <text evidence="1">The sequence shown here is derived from an EMBL/GenBank/DDBJ whole genome shotgun (WGS) entry which is preliminary data.</text>
</comment>
<organism evidence="1 2">
    <name type="scientific">Rufibacter sediminis</name>
    <dbReference type="NCBI Taxonomy" id="2762756"/>
    <lineage>
        <taxon>Bacteria</taxon>
        <taxon>Pseudomonadati</taxon>
        <taxon>Bacteroidota</taxon>
        <taxon>Cytophagia</taxon>
        <taxon>Cytophagales</taxon>
        <taxon>Hymenobacteraceae</taxon>
        <taxon>Rufibacter</taxon>
    </lineage>
</organism>
<evidence type="ECO:0000313" key="1">
    <source>
        <dbReference type="EMBL" id="MBC3539004.1"/>
    </source>
</evidence>
<evidence type="ECO:0000313" key="2">
    <source>
        <dbReference type="Proteomes" id="UP000659698"/>
    </source>
</evidence>